<reference evidence="1" key="1">
    <citation type="submission" date="2021-02" db="EMBL/GenBank/DDBJ databases">
        <authorList>
            <consortium name="DOE Joint Genome Institute"/>
            <person name="Ahrendt S."/>
            <person name="Looney B.P."/>
            <person name="Miyauchi S."/>
            <person name="Morin E."/>
            <person name="Drula E."/>
            <person name="Courty P.E."/>
            <person name="Chicoki N."/>
            <person name="Fauchery L."/>
            <person name="Kohler A."/>
            <person name="Kuo A."/>
            <person name="Labutti K."/>
            <person name="Pangilinan J."/>
            <person name="Lipzen A."/>
            <person name="Riley R."/>
            <person name="Andreopoulos W."/>
            <person name="He G."/>
            <person name="Johnson J."/>
            <person name="Barry K.W."/>
            <person name="Grigoriev I.V."/>
            <person name="Nagy L."/>
            <person name="Hibbett D."/>
            <person name="Henrissat B."/>
            <person name="Matheny P.B."/>
            <person name="Labbe J."/>
            <person name="Martin F."/>
        </authorList>
    </citation>
    <scope>NUCLEOTIDE SEQUENCE</scope>
    <source>
        <strain evidence="1">FP105234-sp</strain>
    </source>
</reference>
<proteinExistence type="predicted"/>
<sequence>MVWSALSRSGGAGNGALLRSSSICSWCTLTYLAPYQKSTGSPVHNILVLRSWMAFPPDVRAAMYGPECTTDTWKTSIALPMTVMHA</sequence>
<reference evidence="1" key="2">
    <citation type="journal article" date="2022" name="New Phytol.">
        <title>Evolutionary transition to the ectomycorrhizal habit in the genomes of a hyperdiverse lineage of mushroom-forming fungi.</title>
        <authorList>
            <person name="Looney B."/>
            <person name="Miyauchi S."/>
            <person name="Morin E."/>
            <person name="Drula E."/>
            <person name="Courty P.E."/>
            <person name="Kohler A."/>
            <person name="Kuo A."/>
            <person name="LaButti K."/>
            <person name="Pangilinan J."/>
            <person name="Lipzen A."/>
            <person name="Riley R."/>
            <person name="Andreopoulos W."/>
            <person name="He G."/>
            <person name="Johnson J."/>
            <person name="Nolan M."/>
            <person name="Tritt A."/>
            <person name="Barry K.W."/>
            <person name="Grigoriev I.V."/>
            <person name="Nagy L.G."/>
            <person name="Hibbett D."/>
            <person name="Henrissat B."/>
            <person name="Matheny P.B."/>
            <person name="Labbe J."/>
            <person name="Martin F.M."/>
        </authorList>
    </citation>
    <scope>NUCLEOTIDE SEQUENCE</scope>
    <source>
        <strain evidence="1">FP105234-sp</strain>
    </source>
</reference>
<dbReference type="Proteomes" id="UP000814033">
    <property type="component" value="Unassembled WGS sequence"/>
</dbReference>
<accession>A0ACB8R396</accession>
<evidence type="ECO:0000313" key="2">
    <source>
        <dbReference type="Proteomes" id="UP000814033"/>
    </source>
</evidence>
<keyword evidence="2" id="KW-1185">Reference proteome</keyword>
<comment type="caution">
    <text evidence="1">The sequence shown here is derived from an EMBL/GenBank/DDBJ whole genome shotgun (WGS) entry which is preliminary data.</text>
</comment>
<gene>
    <name evidence="1" type="ORF">FA95DRAFT_1229867</name>
</gene>
<name>A0ACB8R396_9AGAM</name>
<organism evidence="1 2">
    <name type="scientific">Auriscalpium vulgare</name>
    <dbReference type="NCBI Taxonomy" id="40419"/>
    <lineage>
        <taxon>Eukaryota</taxon>
        <taxon>Fungi</taxon>
        <taxon>Dikarya</taxon>
        <taxon>Basidiomycota</taxon>
        <taxon>Agaricomycotina</taxon>
        <taxon>Agaricomycetes</taxon>
        <taxon>Russulales</taxon>
        <taxon>Auriscalpiaceae</taxon>
        <taxon>Auriscalpium</taxon>
    </lineage>
</organism>
<dbReference type="EMBL" id="MU276526">
    <property type="protein sequence ID" value="KAI0038337.1"/>
    <property type="molecule type" value="Genomic_DNA"/>
</dbReference>
<evidence type="ECO:0000313" key="1">
    <source>
        <dbReference type="EMBL" id="KAI0038337.1"/>
    </source>
</evidence>
<protein>
    <submittedName>
        <fullName evidence="1">Uncharacterized protein</fullName>
    </submittedName>
</protein>